<feature type="domain" description="DNA polymerase III beta sliding clamp central" evidence="12">
    <location>
        <begin position="138"/>
        <end position="246"/>
    </location>
</feature>
<evidence type="ECO:0000256" key="7">
    <source>
        <dbReference type="ARBA" id="ARBA00022705"/>
    </source>
</evidence>
<comment type="subcellular location">
    <subcellularLocation>
        <location evidence="1 10">Cytoplasm</location>
    </subcellularLocation>
</comment>
<dbReference type="InterPro" id="IPR022634">
    <property type="entry name" value="DNA_polIII_beta_N"/>
</dbReference>
<dbReference type="GO" id="GO:0006271">
    <property type="term" value="P:DNA strand elongation involved in DNA replication"/>
    <property type="evidence" value="ECO:0007669"/>
    <property type="project" value="TreeGrafter"/>
</dbReference>
<dbReference type="InterPro" id="IPR022637">
    <property type="entry name" value="DNA_polIII_beta_cen"/>
</dbReference>
<dbReference type="PIRSF" id="PIRSF000804">
    <property type="entry name" value="DNA_pol_III_b"/>
    <property type="match status" value="1"/>
</dbReference>
<evidence type="ECO:0000256" key="2">
    <source>
        <dbReference type="ARBA" id="ARBA00010752"/>
    </source>
</evidence>
<evidence type="ECO:0000259" key="12">
    <source>
        <dbReference type="Pfam" id="PF02767"/>
    </source>
</evidence>
<keyword evidence="4 10" id="KW-0963">Cytoplasm</keyword>
<name>A0A4Z0V4D1_9BACT</name>
<comment type="caution">
    <text evidence="14">The sequence shown here is derived from an EMBL/GenBank/DDBJ whole genome shotgun (WGS) entry which is preliminary data.</text>
</comment>
<evidence type="ECO:0000259" key="13">
    <source>
        <dbReference type="Pfam" id="PF02768"/>
    </source>
</evidence>
<keyword evidence="9" id="KW-0238">DNA-binding</keyword>
<dbReference type="GO" id="GO:0008408">
    <property type="term" value="F:3'-5' exonuclease activity"/>
    <property type="evidence" value="ECO:0007669"/>
    <property type="project" value="InterPro"/>
</dbReference>
<dbReference type="PANTHER" id="PTHR30478:SF0">
    <property type="entry name" value="BETA SLIDING CLAMP"/>
    <property type="match status" value="1"/>
</dbReference>
<evidence type="ECO:0000313" key="15">
    <source>
        <dbReference type="Proteomes" id="UP000297635"/>
    </source>
</evidence>
<comment type="similarity">
    <text evidence="2 10">Belongs to the beta sliding clamp family.</text>
</comment>
<keyword evidence="5 10" id="KW-0808">Transferase</keyword>
<dbReference type="PANTHER" id="PTHR30478">
    <property type="entry name" value="DNA POLYMERASE III SUBUNIT BETA"/>
    <property type="match status" value="1"/>
</dbReference>
<dbReference type="SUPFAM" id="SSF55979">
    <property type="entry name" value="DNA clamp"/>
    <property type="match status" value="3"/>
</dbReference>
<evidence type="ECO:0000256" key="6">
    <source>
        <dbReference type="ARBA" id="ARBA00022695"/>
    </source>
</evidence>
<dbReference type="Gene3D" id="3.10.150.10">
    <property type="entry name" value="DNA Polymerase III, subunit A, domain 2"/>
    <property type="match status" value="1"/>
</dbReference>
<keyword evidence="6 10" id="KW-0548">Nucleotidyltransferase</keyword>
<dbReference type="InterPro" id="IPR001001">
    <property type="entry name" value="DNA_polIII_beta"/>
</dbReference>
<evidence type="ECO:0000259" key="11">
    <source>
        <dbReference type="Pfam" id="PF00712"/>
    </source>
</evidence>
<sequence>MKFTVPSKTLHSFASAVSKVINAKNAITILNNFLFSIKGNTLTITACDGENTLCARIPIMDVDGEGDFCIDARRVVELLRVMPEQELNFNVNDSTLSIEMTHPNGSYKFMGLPGNEYPNLKKTPQEGSMTFKTSGASLLRGLEFTAFAAGTDMLRPQMTGVYWDIKPDRLVFVATDTHKLVKFEDQSIQAGVEGSFILPNKSTNVFRSVFSKDEEVTVTLDVERGVTFETDTFTFDSRLVKGRFPDYTRVIPENNPYTLSINRHQFTTAVRRVSLFVDEGHGLIKFRVTPDKLTIKASDNEYNTSGYETLEAEFNGNEMIVGFSSSYLTELASVLWTDDIIFRLADPSRPAVIVPTEDKADTKLTMLLMPMNVQEF</sequence>
<reference evidence="14 15" key="1">
    <citation type="submission" date="2019-02" db="EMBL/GenBank/DDBJ databases">
        <title>Isolation and identification of novel species under the genus Muribaculum.</title>
        <authorList>
            <person name="Miyake S."/>
            <person name="Ding Y."/>
            <person name="Low A."/>
            <person name="Soh M."/>
            <person name="Seedorf H."/>
        </authorList>
    </citation>
    <scope>NUCLEOTIDE SEQUENCE [LARGE SCALE GENOMIC DNA]</scope>
    <source>
        <strain evidence="14 15">TLL-A3</strain>
    </source>
</reference>
<dbReference type="CDD" id="cd00140">
    <property type="entry name" value="beta_clamp"/>
    <property type="match status" value="1"/>
</dbReference>
<evidence type="ECO:0000256" key="5">
    <source>
        <dbReference type="ARBA" id="ARBA00022679"/>
    </source>
</evidence>
<evidence type="ECO:0000313" key="14">
    <source>
        <dbReference type="EMBL" id="TGG36656.1"/>
    </source>
</evidence>
<dbReference type="GO" id="GO:0009360">
    <property type="term" value="C:DNA polymerase III complex"/>
    <property type="evidence" value="ECO:0007669"/>
    <property type="project" value="InterPro"/>
</dbReference>
<dbReference type="Pfam" id="PF00712">
    <property type="entry name" value="DNA_pol3_beta"/>
    <property type="match status" value="1"/>
</dbReference>
<dbReference type="AlphaFoldDB" id="A0A4Z0V4D1"/>
<dbReference type="RefSeq" id="WP_135472371.1">
    <property type="nucleotide sequence ID" value="NZ_CASJDB010000031.1"/>
</dbReference>
<feature type="domain" description="DNA polymerase III beta sliding clamp N-terminal" evidence="11">
    <location>
        <begin position="1"/>
        <end position="120"/>
    </location>
</feature>
<evidence type="ECO:0000256" key="4">
    <source>
        <dbReference type="ARBA" id="ARBA00022490"/>
    </source>
</evidence>
<comment type="function">
    <text evidence="10">Confers DNA tethering and processivity to DNA polymerases and other proteins. Acts as a clamp, forming a ring around DNA (a reaction catalyzed by the clamp-loading complex) which diffuses in an ATP-independent manner freely and bidirectionally along dsDNA. Initially characterized for its ability to contact the catalytic subunit of DNA polymerase III (Pol III), a complex, multichain enzyme responsible for most of the replicative synthesis in bacteria; Pol III exhibits 3'-5' exonuclease proofreading activity. The beta chain is required for initiation of replication as well as for processivity of DNA replication.</text>
</comment>
<evidence type="ECO:0000256" key="8">
    <source>
        <dbReference type="ARBA" id="ARBA00022932"/>
    </source>
</evidence>
<evidence type="ECO:0000256" key="1">
    <source>
        <dbReference type="ARBA" id="ARBA00004496"/>
    </source>
</evidence>
<dbReference type="Pfam" id="PF02767">
    <property type="entry name" value="DNA_pol3_beta_2"/>
    <property type="match status" value="1"/>
</dbReference>
<keyword evidence="8 10" id="KW-0239">DNA-directed DNA polymerase</keyword>
<dbReference type="GO" id="GO:0005737">
    <property type="term" value="C:cytoplasm"/>
    <property type="evidence" value="ECO:0007669"/>
    <property type="project" value="UniProtKB-SubCell"/>
</dbReference>
<evidence type="ECO:0000256" key="3">
    <source>
        <dbReference type="ARBA" id="ARBA00021035"/>
    </source>
</evidence>
<dbReference type="Proteomes" id="UP000297635">
    <property type="component" value="Unassembled WGS sequence"/>
</dbReference>
<dbReference type="EMBL" id="SJSA01000002">
    <property type="protein sequence ID" value="TGG36656.1"/>
    <property type="molecule type" value="Genomic_DNA"/>
</dbReference>
<evidence type="ECO:0000256" key="9">
    <source>
        <dbReference type="ARBA" id="ARBA00023125"/>
    </source>
</evidence>
<organism evidence="14 15">
    <name type="scientific">Duncaniella freteri</name>
    <dbReference type="NCBI Taxonomy" id="2530391"/>
    <lineage>
        <taxon>Bacteria</taxon>
        <taxon>Pseudomonadati</taxon>
        <taxon>Bacteroidota</taxon>
        <taxon>Bacteroidia</taxon>
        <taxon>Bacteroidales</taxon>
        <taxon>Muribaculaceae</taxon>
        <taxon>Duncaniella</taxon>
    </lineage>
</organism>
<proteinExistence type="inferred from homology"/>
<dbReference type="GO" id="GO:0003677">
    <property type="term" value="F:DNA binding"/>
    <property type="evidence" value="ECO:0007669"/>
    <property type="project" value="UniProtKB-UniRule"/>
</dbReference>
<gene>
    <name evidence="14" type="primary">dnaN</name>
    <name evidence="14" type="ORF">EZ315_12535</name>
</gene>
<dbReference type="Pfam" id="PF02768">
    <property type="entry name" value="DNA_pol3_beta_3"/>
    <property type="match status" value="1"/>
</dbReference>
<dbReference type="GO" id="GO:0003887">
    <property type="term" value="F:DNA-directed DNA polymerase activity"/>
    <property type="evidence" value="ECO:0007669"/>
    <property type="project" value="UniProtKB-UniRule"/>
</dbReference>
<dbReference type="NCBIfam" id="TIGR00663">
    <property type="entry name" value="dnan"/>
    <property type="match status" value="1"/>
</dbReference>
<comment type="subunit">
    <text evidence="10">Forms a ring-shaped head-to-tail homodimer around DNA.</text>
</comment>
<feature type="domain" description="DNA polymerase III beta sliding clamp C-terminal" evidence="13">
    <location>
        <begin position="249"/>
        <end position="371"/>
    </location>
</feature>
<dbReference type="InterPro" id="IPR046938">
    <property type="entry name" value="DNA_clamp_sf"/>
</dbReference>
<dbReference type="Gene3D" id="3.70.10.10">
    <property type="match status" value="1"/>
</dbReference>
<keyword evidence="7 10" id="KW-0235">DNA replication</keyword>
<dbReference type="InterPro" id="IPR022635">
    <property type="entry name" value="DNA_polIII_beta_C"/>
</dbReference>
<keyword evidence="15" id="KW-1185">Reference proteome</keyword>
<evidence type="ECO:0000256" key="10">
    <source>
        <dbReference type="PIRNR" id="PIRNR000804"/>
    </source>
</evidence>
<accession>A0A4Z0V4D1</accession>
<dbReference type="GeneID" id="82150620"/>
<protein>
    <recommendedName>
        <fullName evidence="3 10">Beta sliding clamp</fullName>
    </recommendedName>
</protein>
<dbReference type="SMART" id="SM00480">
    <property type="entry name" value="POL3Bc"/>
    <property type="match status" value="1"/>
</dbReference>